<dbReference type="SUPFAM" id="SSF52833">
    <property type="entry name" value="Thioredoxin-like"/>
    <property type="match status" value="1"/>
</dbReference>
<name>A0A975PA38_9RHOB</name>
<feature type="domain" description="GST C-terminal" evidence="2">
    <location>
        <begin position="83"/>
        <end position="203"/>
    </location>
</feature>
<dbReference type="SFLD" id="SFLDS00019">
    <property type="entry name" value="Glutathione_Transferase_(cytos"/>
    <property type="match status" value="1"/>
</dbReference>
<dbReference type="CDD" id="cd03046">
    <property type="entry name" value="GST_N_GTT1_like"/>
    <property type="match status" value="1"/>
</dbReference>
<dbReference type="InterPro" id="IPR010987">
    <property type="entry name" value="Glutathione-S-Trfase_C-like"/>
</dbReference>
<dbReference type="Gene3D" id="3.40.30.10">
    <property type="entry name" value="Glutaredoxin"/>
    <property type="match status" value="1"/>
</dbReference>
<dbReference type="Gene3D" id="1.20.1050.10">
    <property type="match status" value="1"/>
</dbReference>
<proteinExistence type="predicted"/>
<dbReference type="InterPro" id="IPR036249">
    <property type="entry name" value="Thioredoxin-like_sf"/>
</dbReference>
<dbReference type="PANTHER" id="PTHR44051">
    <property type="entry name" value="GLUTATHIONE S-TRANSFERASE-RELATED"/>
    <property type="match status" value="1"/>
</dbReference>
<dbReference type="Pfam" id="PF02798">
    <property type="entry name" value="GST_N"/>
    <property type="match status" value="1"/>
</dbReference>
<dbReference type="EMBL" id="CP076361">
    <property type="protein sequence ID" value="QWK91591.1"/>
    <property type="molecule type" value="Genomic_DNA"/>
</dbReference>
<dbReference type="CDD" id="cd03207">
    <property type="entry name" value="GST_C_8"/>
    <property type="match status" value="1"/>
</dbReference>
<gene>
    <name evidence="3" type="ORF">KM031_06860</name>
</gene>
<dbReference type="SFLD" id="SFLDG01150">
    <property type="entry name" value="Main.1:_Beta-like"/>
    <property type="match status" value="1"/>
</dbReference>
<dbReference type="Proteomes" id="UP000679352">
    <property type="component" value="Chromosome"/>
</dbReference>
<evidence type="ECO:0000313" key="4">
    <source>
        <dbReference type="Proteomes" id="UP000679352"/>
    </source>
</evidence>
<evidence type="ECO:0000259" key="1">
    <source>
        <dbReference type="PROSITE" id="PS50404"/>
    </source>
</evidence>
<dbReference type="InterPro" id="IPR004045">
    <property type="entry name" value="Glutathione_S-Trfase_N"/>
</dbReference>
<evidence type="ECO:0000259" key="2">
    <source>
        <dbReference type="PROSITE" id="PS50405"/>
    </source>
</evidence>
<dbReference type="RefSeq" id="WP_215503781.1">
    <property type="nucleotide sequence ID" value="NZ_CP076361.1"/>
</dbReference>
<dbReference type="KEGG" id="gfu:KM031_06860"/>
<organism evidence="3 4">
    <name type="scientific">Gemmobacter fulvus</name>
    <dbReference type="NCBI Taxonomy" id="2840474"/>
    <lineage>
        <taxon>Bacteria</taxon>
        <taxon>Pseudomonadati</taxon>
        <taxon>Pseudomonadota</taxon>
        <taxon>Alphaproteobacteria</taxon>
        <taxon>Rhodobacterales</taxon>
        <taxon>Paracoccaceae</taxon>
        <taxon>Gemmobacter</taxon>
    </lineage>
</organism>
<dbReference type="PROSITE" id="PS50405">
    <property type="entry name" value="GST_CTER"/>
    <property type="match status" value="1"/>
</dbReference>
<dbReference type="PANTHER" id="PTHR44051:SF21">
    <property type="entry name" value="GLUTATHIONE S-TRANSFERASE FAMILY PROTEIN"/>
    <property type="match status" value="1"/>
</dbReference>
<dbReference type="InterPro" id="IPR036282">
    <property type="entry name" value="Glutathione-S-Trfase_C_sf"/>
</dbReference>
<dbReference type="InterPro" id="IPR040079">
    <property type="entry name" value="Glutathione_S-Trfase"/>
</dbReference>
<dbReference type="SFLD" id="SFLDG00358">
    <property type="entry name" value="Main_(cytGST)"/>
    <property type="match status" value="1"/>
</dbReference>
<dbReference type="SUPFAM" id="SSF47616">
    <property type="entry name" value="GST C-terminal domain-like"/>
    <property type="match status" value="1"/>
</dbReference>
<dbReference type="PROSITE" id="PS50404">
    <property type="entry name" value="GST_NTER"/>
    <property type="match status" value="1"/>
</dbReference>
<dbReference type="AlphaFoldDB" id="A0A975PA38"/>
<sequence length="203" mass="22216">MDSLTLYTNPMSRGRIARWMLEETGQPYTAVPLDYATRMKAPEFLAINPMGKVPALTHGRHVVTECAAICTYLAHTFPEAGLMPEERSDFYRWMFFGAGPLEAAAVNAALQVTVPAEKRGMVGYGSLDQVIAALAGRLADVPYFCGHAFTAVDVYVGAQIGWGMRFGTLPSIPVFLGYWDRISQRPAALRAIAADDALMEPRP</sequence>
<feature type="domain" description="GST N-terminal" evidence="1">
    <location>
        <begin position="1"/>
        <end position="81"/>
    </location>
</feature>
<reference evidence="3" key="1">
    <citation type="submission" date="2021-06" db="EMBL/GenBank/DDBJ databases">
        <title>Direct submission.</title>
        <authorList>
            <person name="Lee C.-S."/>
            <person name="Jin L."/>
        </authorList>
    </citation>
    <scope>NUCLEOTIDE SEQUENCE</scope>
    <source>
        <strain evidence="3">Con5</strain>
    </source>
</reference>
<evidence type="ECO:0000313" key="3">
    <source>
        <dbReference type="EMBL" id="QWK91591.1"/>
    </source>
</evidence>
<protein>
    <submittedName>
        <fullName evidence="3">Glutathione S-transferase family protein</fullName>
    </submittedName>
</protein>
<accession>A0A975PA38</accession>
<keyword evidence="4" id="KW-1185">Reference proteome</keyword>